<dbReference type="GeneID" id="59351898"/>
<dbReference type="PANTHER" id="PTHR10880:SF15">
    <property type="entry name" value="MSL COMPLEX SUBUNIT 3"/>
    <property type="match status" value="1"/>
</dbReference>
<evidence type="ECO:0000313" key="10">
    <source>
        <dbReference type="EMBL" id="KAF7290520.1"/>
    </source>
</evidence>
<feature type="compositionally biased region" description="Basic and acidic residues" evidence="8">
    <location>
        <begin position="71"/>
        <end position="90"/>
    </location>
</feature>
<dbReference type="EMBL" id="JACAZF010000014">
    <property type="protein sequence ID" value="KAF7290520.1"/>
    <property type="molecule type" value="Genomic_DNA"/>
</dbReference>
<keyword evidence="4" id="KW-0156">Chromatin regulator</keyword>
<dbReference type="PIRSF" id="PIRSF038133">
    <property type="entry name" value="HAT_Nua4_EAF3/MRG15"/>
    <property type="match status" value="1"/>
</dbReference>
<dbReference type="CDD" id="cd18983">
    <property type="entry name" value="CBD_MSL3_like"/>
    <property type="match status" value="1"/>
</dbReference>
<evidence type="ECO:0000256" key="1">
    <source>
        <dbReference type="ARBA" id="ARBA00004123"/>
    </source>
</evidence>
<dbReference type="PROSITE" id="PS51640">
    <property type="entry name" value="MRG"/>
    <property type="match status" value="1"/>
</dbReference>
<dbReference type="GO" id="GO:0006338">
    <property type="term" value="P:chromatin remodeling"/>
    <property type="evidence" value="ECO:0007669"/>
    <property type="project" value="UniProtKB-ARBA"/>
</dbReference>
<feature type="domain" description="Chromo" evidence="9">
    <location>
        <begin position="3"/>
        <end position="82"/>
    </location>
</feature>
<feature type="compositionally biased region" description="Low complexity" evidence="8">
    <location>
        <begin position="93"/>
        <end position="116"/>
    </location>
</feature>
<dbReference type="InterPro" id="IPR008676">
    <property type="entry name" value="MRG"/>
</dbReference>
<organism evidence="10 11">
    <name type="scientific">Mycena indigotica</name>
    <dbReference type="NCBI Taxonomy" id="2126181"/>
    <lineage>
        <taxon>Eukaryota</taxon>
        <taxon>Fungi</taxon>
        <taxon>Dikarya</taxon>
        <taxon>Basidiomycota</taxon>
        <taxon>Agaricomycotina</taxon>
        <taxon>Agaricomycetes</taxon>
        <taxon>Agaricomycetidae</taxon>
        <taxon>Agaricales</taxon>
        <taxon>Marasmiineae</taxon>
        <taxon>Mycenaceae</taxon>
        <taxon>Mycena</taxon>
    </lineage>
</organism>
<evidence type="ECO:0000256" key="3">
    <source>
        <dbReference type="ARBA" id="ARBA00018505"/>
    </source>
</evidence>
<accession>A0A8H6S1J9</accession>
<dbReference type="GO" id="GO:0032221">
    <property type="term" value="C:Rpd3S complex"/>
    <property type="evidence" value="ECO:0007669"/>
    <property type="project" value="TreeGrafter"/>
</dbReference>
<dbReference type="AlphaFoldDB" id="A0A8H6S1J9"/>
<evidence type="ECO:0000256" key="8">
    <source>
        <dbReference type="SAM" id="MobiDB-lite"/>
    </source>
</evidence>
<dbReference type="InterPro" id="IPR053820">
    <property type="entry name" value="MSL3_chromo-like"/>
</dbReference>
<dbReference type="GO" id="GO:0035267">
    <property type="term" value="C:NuA4 histone acetyltransferase complex"/>
    <property type="evidence" value="ECO:0007669"/>
    <property type="project" value="TreeGrafter"/>
</dbReference>
<keyword evidence="7" id="KW-0539">Nucleus</keyword>
<dbReference type="OrthoDB" id="124855at2759"/>
<reference evidence="10" key="1">
    <citation type="submission" date="2020-05" db="EMBL/GenBank/DDBJ databases">
        <title>Mycena genomes resolve the evolution of fungal bioluminescence.</title>
        <authorList>
            <person name="Tsai I.J."/>
        </authorList>
    </citation>
    <scope>NUCLEOTIDE SEQUENCE</scope>
    <source>
        <strain evidence="10">171206Taipei</strain>
    </source>
</reference>
<dbReference type="SUPFAM" id="SSF54160">
    <property type="entry name" value="Chromo domain-like"/>
    <property type="match status" value="1"/>
</dbReference>
<gene>
    <name evidence="10" type="ORF">MIND_01291800</name>
</gene>
<comment type="caution">
    <text evidence="10">The sequence shown here is derived from an EMBL/GenBank/DDBJ whole genome shotgun (WGS) entry which is preliminary data.</text>
</comment>
<dbReference type="RefSeq" id="XP_037213880.1">
    <property type="nucleotide sequence ID" value="XM_037369382.1"/>
</dbReference>
<evidence type="ECO:0000256" key="2">
    <source>
        <dbReference type="ARBA" id="ARBA00009093"/>
    </source>
</evidence>
<proteinExistence type="inferred from homology"/>
<keyword evidence="6" id="KW-0804">Transcription</keyword>
<dbReference type="GO" id="GO:0006355">
    <property type="term" value="P:regulation of DNA-templated transcription"/>
    <property type="evidence" value="ECO:0007669"/>
    <property type="project" value="InterPro"/>
</dbReference>
<feature type="region of interest" description="Disordered" evidence="8">
    <location>
        <begin position="71"/>
        <end position="141"/>
    </location>
</feature>
<keyword evidence="11" id="KW-1185">Reference proteome</keyword>
<evidence type="ECO:0000256" key="5">
    <source>
        <dbReference type="ARBA" id="ARBA00023015"/>
    </source>
</evidence>
<dbReference type="PANTHER" id="PTHR10880">
    <property type="entry name" value="MORTALITY FACTOR 4-LIKE PROTEIN"/>
    <property type="match status" value="1"/>
</dbReference>
<dbReference type="Gene3D" id="2.30.30.140">
    <property type="match status" value="1"/>
</dbReference>
<evidence type="ECO:0000256" key="7">
    <source>
        <dbReference type="ARBA" id="ARBA00023242"/>
    </source>
</evidence>
<evidence type="ECO:0000259" key="9">
    <source>
        <dbReference type="SMART" id="SM00298"/>
    </source>
</evidence>
<evidence type="ECO:0000256" key="6">
    <source>
        <dbReference type="ARBA" id="ARBA00023163"/>
    </source>
</evidence>
<comment type="subcellular location">
    <subcellularLocation>
        <location evidence="1">Nucleus</location>
    </subcellularLocation>
</comment>
<comment type="similarity">
    <text evidence="2">Belongs to the MRG family.</text>
</comment>
<dbReference type="InterPro" id="IPR026541">
    <property type="entry name" value="MRG_dom"/>
</dbReference>
<sequence length="319" mass="35877">MAEYSTNESVLCFHGPLIYAAKILKVQEGDAERPDAITGKPGAQYFVHYKGWKTTWDEWVPTDRLLKDNEVNRIKQKELKQQQTAKERPPTKASTSGNATGSTAGASTNTNTGTRSGTRKDLGTRGTKRGRDEVEGTKKPDMRLNVPEQLKAKLVDDWEAVTKNALLVTLPCKPTVEQLLTEFETHLRNTNPSHLKDSASLSAAVIAGLKTYFDKALGNCLLYREERPQFGDIRIQYITGQHVKQAAEMSQIYGAEHLLRMLVTMPSMIAQSTLDSESTDIVRDYVNELFVWMLQEEARLFQPEYREYASPAYQNVAKS</sequence>
<feature type="compositionally biased region" description="Basic and acidic residues" evidence="8">
    <location>
        <begin position="118"/>
        <end position="141"/>
    </location>
</feature>
<dbReference type="InterPro" id="IPR038217">
    <property type="entry name" value="MRG_C_sf"/>
</dbReference>
<dbReference type="InterPro" id="IPR016197">
    <property type="entry name" value="Chromo-like_dom_sf"/>
</dbReference>
<protein>
    <recommendedName>
        <fullName evidence="3">Chromatin modification-related protein EAF3</fullName>
    </recommendedName>
</protein>
<name>A0A8H6S1J9_9AGAR</name>
<keyword evidence="5" id="KW-0805">Transcription regulation</keyword>
<evidence type="ECO:0000256" key="4">
    <source>
        <dbReference type="ARBA" id="ARBA00022853"/>
    </source>
</evidence>
<dbReference type="Gene3D" id="1.10.274.30">
    <property type="entry name" value="MRG domain"/>
    <property type="match status" value="1"/>
</dbReference>
<dbReference type="Proteomes" id="UP000636479">
    <property type="component" value="Unassembled WGS sequence"/>
</dbReference>
<dbReference type="SMART" id="SM00298">
    <property type="entry name" value="CHROMO"/>
    <property type="match status" value="1"/>
</dbReference>
<dbReference type="InterPro" id="IPR000953">
    <property type="entry name" value="Chromo/chromo_shadow_dom"/>
</dbReference>
<dbReference type="Pfam" id="PF22732">
    <property type="entry name" value="MSL3_chromo-like"/>
    <property type="match status" value="1"/>
</dbReference>
<dbReference type="Pfam" id="PF05712">
    <property type="entry name" value="MRG"/>
    <property type="match status" value="1"/>
</dbReference>
<evidence type="ECO:0000313" key="11">
    <source>
        <dbReference type="Proteomes" id="UP000636479"/>
    </source>
</evidence>